<accession>A0AAE0YGV8</accession>
<organism evidence="2 3">
    <name type="scientific">Elysia crispata</name>
    <name type="common">lettuce slug</name>
    <dbReference type="NCBI Taxonomy" id="231223"/>
    <lineage>
        <taxon>Eukaryota</taxon>
        <taxon>Metazoa</taxon>
        <taxon>Spiralia</taxon>
        <taxon>Lophotrochozoa</taxon>
        <taxon>Mollusca</taxon>
        <taxon>Gastropoda</taxon>
        <taxon>Heterobranchia</taxon>
        <taxon>Euthyneura</taxon>
        <taxon>Panpulmonata</taxon>
        <taxon>Sacoglossa</taxon>
        <taxon>Placobranchoidea</taxon>
        <taxon>Plakobranchidae</taxon>
        <taxon>Elysia</taxon>
    </lineage>
</organism>
<evidence type="ECO:0000313" key="3">
    <source>
        <dbReference type="Proteomes" id="UP001283361"/>
    </source>
</evidence>
<sequence>MCKGINIKHSLERNRSKTELTRANDSTQRHPNPLSLDKNHKSRGGNEIVLVASTLPDKWRLKMRPCLNLPVISSRLVFLFRSFFTLHFSQIIPWKEFDEYHLHDAIEKILRQRHPNPLSLDKNHKSRGGTALITLMMQRSPILFSRDCTNSLDDAKIPYPVLQELH</sequence>
<feature type="region of interest" description="Disordered" evidence="1">
    <location>
        <begin position="1"/>
        <end position="41"/>
    </location>
</feature>
<name>A0AAE0YGV8_9GAST</name>
<comment type="caution">
    <text evidence="2">The sequence shown here is derived from an EMBL/GenBank/DDBJ whole genome shotgun (WGS) entry which is preliminary data.</text>
</comment>
<gene>
    <name evidence="2" type="ORF">RRG08_012895</name>
</gene>
<evidence type="ECO:0000256" key="1">
    <source>
        <dbReference type="SAM" id="MobiDB-lite"/>
    </source>
</evidence>
<protein>
    <submittedName>
        <fullName evidence="2">Uncharacterized protein</fullName>
    </submittedName>
</protein>
<dbReference type="EMBL" id="JAWDGP010006228">
    <property type="protein sequence ID" value="KAK3745315.1"/>
    <property type="molecule type" value="Genomic_DNA"/>
</dbReference>
<dbReference type="Proteomes" id="UP001283361">
    <property type="component" value="Unassembled WGS sequence"/>
</dbReference>
<dbReference type="AlphaFoldDB" id="A0AAE0YGV8"/>
<evidence type="ECO:0000313" key="2">
    <source>
        <dbReference type="EMBL" id="KAK3745315.1"/>
    </source>
</evidence>
<feature type="compositionally biased region" description="Basic and acidic residues" evidence="1">
    <location>
        <begin position="9"/>
        <end position="22"/>
    </location>
</feature>
<proteinExistence type="predicted"/>
<keyword evidence="3" id="KW-1185">Reference proteome</keyword>
<reference evidence="2" key="1">
    <citation type="journal article" date="2023" name="G3 (Bethesda)">
        <title>A reference genome for the long-term kleptoplast-retaining sea slug Elysia crispata morphotype clarki.</title>
        <authorList>
            <person name="Eastman K.E."/>
            <person name="Pendleton A.L."/>
            <person name="Shaikh M.A."/>
            <person name="Suttiyut T."/>
            <person name="Ogas R."/>
            <person name="Tomko P."/>
            <person name="Gavelis G."/>
            <person name="Widhalm J.R."/>
            <person name="Wisecaver J.H."/>
        </authorList>
    </citation>
    <scope>NUCLEOTIDE SEQUENCE</scope>
    <source>
        <strain evidence="2">ECLA1</strain>
    </source>
</reference>